<dbReference type="AlphaFoldDB" id="A0AA86R7G9"/>
<protein>
    <submittedName>
        <fullName evidence="3">Hypothetical_protein</fullName>
    </submittedName>
</protein>
<dbReference type="EMBL" id="CAXDID020000219">
    <property type="protein sequence ID" value="CAL6058126.1"/>
    <property type="molecule type" value="Genomic_DNA"/>
</dbReference>
<reference evidence="2" key="1">
    <citation type="submission" date="2023-06" db="EMBL/GenBank/DDBJ databases">
        <authorList>
            <person name="Kurt Z."/>
        </authorList>
    </citation>
    <scope>NUCLEOTIDE SEQUENCE</scope>
</reference>
<evidence type="ECO:0000313" key="4">
    <source>
        <dbReference type="Proteomes" id="UP001642409"/>
    </source>
</evidence>
<proteinExistence type="predicted"/>
<keyword evidence="1" id="KW-0812">Transmembrane</keyword>
<feature type="transmembrane region" description="Helical" evidence="1">
    <location>
        <begin position="97"/>
        <end position="118"/>
    </location>
</feature>
<evidence type="ECO:0000313" key="3">
    <source>
        <dbReference type="EMBL" id="CAL6058126.1"/>
    </source>
</evidence>
<name>A0AA86R7G9_9EUKA</name>
<dbReference type="EMBL" id="CATOUU010001103">
    <property type="protein sequence ID" value="CAI9972015.1"/>
    <property type="molecule type" value="Genomic_DNA"/>
</dbReference>
<evidence type="ECO:0000256" key="1">
    <source>
        <dbReference type="SAM" id="Phobius"/>
    </source>
</evidence>
<sequence length="178" mass="20908">MKDQEIQIYCHMTTKFLFWIFLDLYMFENSIDYLQKPINTTNFERITRISIIILPIIVVLGIGQSILGCIFQKTCKKNDLIKTTIIEWKKLNKKINIIMLVSQICSIILGLAFFFVYLFALVNLYIPLLTCLNISILTYHTINFSKKLYISKHQSYNSVDEKDNLVIHEVEPYLQIAQ</sequence>
<organism evidence="2">
    <name type="scientific">Hexamita inflata</name>
    <dbReference type="NCBI Taxonomy" id="28002"/>
    <lineage>
        <taxon>Eukaryota</taxon>
        <taxon>Metamonada</taxon>
        <taxon>Diplomonadida</taxon>
        <taxon>Hexamitidae</taxon>
        <taxon>Hexamitinae</taxon>
        <taxon>Hexamita</taxon>
    </lineage>
</organism>
<gene>
    <name evidence="3" type="ORF">HINF_LOCUS48016</name>
    <name evidence="2" type="ORF">HINF_LOCUS59660</name>
</gene>
<comment type="caution">
    <text evidence="2">The sequence shown here is derived from an EMBL/GenBank/DDBJ whole genome shotgun (WGS) entry which is preliminary data.</text>
</comment>
<feature type="transmembrane region" description="Helical" evidence="1">
    <location>
        <begin position="47"/>
        <end position="71"/>
    </location>
</feature>
<keyword evidence="4" id="KW-1185">Reference proteome</keyword>
<evidence type="ECO:0000313" key="2">
    <source>
        <dbReference type="EMBL" id="CAI9972015.1"/>
    </source>
</evidence>
<keyword evidence="1" id="KW-1133">Transmembrane helix</keyword>
<accession>A0AA86R7G9</accession>
<feature type="transmembrane region" description="Helical" evidence="1">
    <location>
        <begin position="124"/>
        <end position="142"/>
    </location>
</feature>
<keyword evidence="1" id="KW-0472">Membrane</keyword>
<dbReference type="Proteomes" id="UP001642409">
    <property type="component" value="Unassembled WGS sequence"/>
</dbReference>
<feature type="transmembrane region" description="Helical" evidence="1">
    <location>
        <begin position="7"/>
        <end position="27"/>
    </location>
</feature>
<reference evidence="3 4" key="2">
    <citation type="submission" date="2024-07" db="EMBL/GenBank/DDBJ databases">
        <authorList>
            <person name="Akdeniz Z."/>
        </authorList>
    </citation>
    <scope>NUCLEOTIDE SEQUENCE [LARGE SCALE GENOMIC DNA]</scope>
</reference>